<feature type="domain" description="C2H2-type" evidence="6">
    <location>
        <begin position="355"/>
        <end position="382"/>
    </location>
</feature>
<dbReference type="FunFam" id="3.30.160.60:FF:000733">
    <property type="entry name" value="Zinc finger protein 236 variant"/>
    <property type="match status" value="1"/>
</dbReference>
<evidence type="ECO:0000256" key="1">
    <source>
        <dbReference type="ARBA" id="ARBA00022723"/>
    </source>
</evidence>
<keyword evidence="3 5" id="KW-0863">Zinc-finger</keyword>
<feature type="domain" description="C2H2-type" evidence="6">
    <location>
        <begin position="190"/>
        <end position="218"/>
    </location>
</feature>
<dbReference type="SMART" id="SM00355">
    <property type="entry name" value="ZnF_C2H2"/>
    <property type="match status" value="12"/>
</dbReference>
<dbReference type="Pfam" id="PF13894">
    <property type="entry name" value="zf-C2H2_4"/>
    <property type="match status" value="1"/>
</dbReference>
<dbReference type="Pfam" id="PF00096">
    <property type="entry name" value="zf-C2H2"/>
    <property type="match status" value="5"/>
</dbReference>
<dbReference type="FunFam" id="3.30.160.60:FF:000016">
    <property type="entry name" value="zinc finger protein 37 homolog"/>
    <property type="match status" value="1"/>
</dbReference>
<protein>
    <submittedName>
        <fullName evidence="7">(African queen) hypothetical protein</fullName>
    </submittedName>
</protein>
<dbReference type="PROSITE" id="PS00028">
    <property type="entry name" value="ZINC_FINGER_C2H2_1"/>
    <property type="match status" value="9"/>
</dbReference>
<keyword evidence="8" id="KW-1185">Reference proteome</keyword>
<feature type="domain" description="C2H2-type" evidence="6">
    <location>
        <begin position="136"/>
        <end position="164"/>
    </location>
</feature>
<feature type="domain" description="C2H2-type" evidence="6">
    <location>
        <begin position="107"/>
        <end position="129"/>
    </location>
</feature>
<evidence type="ECO:0000256" key="3">
    <source>
        <dbReference type="ARBA" id="ARBA00022771"/>
    </source>
</evidence>
<dbReference type="PROSITE" id="PS50157">
    <property type="entry name" value="ZINC_FINGER_C2H2_2"/>
    <property type="match status" value="9"/>
</dbReference>
<sequence length="492" mass="57393">MSKSNLVTVDIKPEFESEVHDVVIKKEFEDIYASDVEIHTKNDSEVNEKTDSEDDIPLKNISSKNKDAVCKRKERKINAKEIILSHEEQLQEMMERSKSENYTNSPYKCDLCYKGFIDPAAFDKHKEKHDKISGPYKCSICHLRYPSTKSLRAHTAATHSRRYQCDVCVYRAHTRNQAVEHEKWHKGHTYACQLCGLKFSKPSTYLTHMRKLHAGEHVCRQCGDSFYKRRGLMMHVSKTHRRDQSTTEPPPNCVCKDCDIQFTNIDAYTRHLLITTKHTLFNEDSRCKICDQHTNNQLIHERSHARQLKRSGDNYRTVSDFKVSCQQCESSFSSRSQLQNHIKRVHLGIKYNKNIVCETCGKKCTSRATLRYHQRRHTGERPYPCERCPATFSSREYLRVHSRSHSGERPYVCNLCGHAFSQKPALNRHYRVHTGARPYACHLCSKSFSQSNSLKVHINTVHLKMPKTKRKKPTDNTTDTTYIYCLIYPYYV</sequence>
<evidence type="ECO:0000256" key="5">
    <source>
        <dbReference type="PROSITE-ProRule" id="PRU00042"/>
    </source>
</evidence>
<organism evidence="7 8">
    <name type="scientific">Danaus chrysippus</name>
    <name type="common">African queen</name>
    <dbReference type="NCBI Taxonomy" id="151541"/>
    <lineage>
        <taxon>Eukaryota</taxon>
        <taxon>Metazoa</taxon>
        <taxon>Ecdysozoa</taxon>
        <taxon>Arthropoda</taxon>
        <taxon>Hexapoda</taxon>
        <taxon>Insecta</taxon>
        <taxon>Pterygota</taxon>
        <taxon>Neoptera</taxon>
        <taxon>Endopterygota</taxon>
        <taxon>Lepidoptera</taxon>
        <taxon>Glossata</taxon>
        <taxon>Ditrysia</taxon>
        <taxon>Papilionoidea</taxon>
        <taxon>Nymphalidae</taxon>
        <taxon>Danainae</taxon>
        <taxon>Danaini</taxon>
        <taxon>Danaina</taxon>
        <taxon>Danaus</taxon>
        <taxon>Anosia</taxon>
    </lineage>
</organism>
<dbReference type="AlphaFoldDB" id="A0A8J2W910"/>
<dbReference type="InterPro" id="IPR013087">
    <property type="entry name" value="Znf_C2H2_type"/>
</dbReference>
<keyword evidence="1" id="KW-0479">Metal-binding</keyword>
<evidence type="ECO:0000256" key="2">
    <source>
        <dbReference type="ARBA" id="ARBA00022737"/>
    </source>
</evidence>
<dbReference type="Gene3D" id="3.30.160.60">
    <property type="entry name" value="Classic Zinc Finger"/>
    <property type="match status" value="8"/>
</dbReference>
<dbReference type="EMBL" id="CAKASE010000076">
    <property type="protein sequence ID" value="CAG9577676.1"/>
    <property type="molecule type" value="Genomic_DNA"/>
</dbReference>
<evidence type="ECO:0000256" key="4">
    <source>
        <dbReference type="ARBA" id="ARBA00022833"/>
    </source>
</evidence>
<proteinExistence type="predicted"/>
<reference evidence="7" key="1">
    <citation type="submission" date="2021-09" db="EMBL/GenBank/DDBJ databases">
        <authorList>
            <person name="Martin H S."/>
        </authorList>
    </citation>
    <scope>NUCLEOTIDE SEQUENCE</scope>
</reference>
<dbReference type="Proteomes" id="UP000789524">
    <property type="component" value="Unassembled WGS sequence"/>
</dbReference>
<comment type="caution">
    <text evidence="7">The sequence shown here is derived from an EMBL/GenBank/DDBJ whole genome shotgun (WGS) entry which is preliminary data.</text>
</comment>
<dbReference type="InterPro" id="IPR036236">
    <property type="entry name" value="Znf_C2H2_sf"/>
</dbReference>
<keyword evidence="4" id="KW-0862">Zinc</keyword>
<dbReference type="FunFam" id="3.30.160.60:FF:002343">
    <property type="entry name" value="Zinc finger protein 33A"/>
    <property type="match status" value="1"/>
</dbReference>
<evidence type="ECO:0000313" key="8">
    <source>
        <dbReference type="Proteomes" id="UP000789524"/>
    </source>
</evidence>
<dbReference type="SUPFAM" id="SSF57667">
    <property type="entry name" value="beta-beta-alpha zinc fingers"/>
    <property type="match status" value="5"/>
</dbReference>
<evidence type="ECO:0000313" key="7">
    <source>
        <dbReference type="EMBL" id="CAG9577676.1"/>
    </source>
</evidence>
<gene>
    <name evidence="7" type="ORF">DCHRY22_LOCUS12488</name>
</gene>
<feature type="domain" description="C2H2-type" evidence="6">
    <location>
        <begin position="411"/>
        <end position="438"/>
    </location>
</feature>
<evidence type="ECO:0000259" key="6">
    <source>
        <dbReference type="PROSITE" id="PS50157"/>
    </source>
</evidence>
<name>A0A8J2W910_9NEOP</name>
<dbReference type="OrthoDB" id="654211at2759"/>
<feature type="domain" description="C2H2-type" evidence="6">
    <location>
        <begin position="217"/>
        <end position="245"/>
    </location>
</feature>
<dbReference type="PANTHER" id="PTHR24379:SF121">
    <property type="entry name" value="C2H2-TYPE DOMAIN-CONTAINING PROTEIN"/>
    <property type="match status" value="1"/>
</dbReference>
<accession>A0A8J2W910</accession>
<dbReference type="GO" id="GO:0006355">
    <property type="term" value="P:regulation of DNA-templated transcription"/>
    <property type="evidence" value="ECO:0007669"/>
    <property type="project" value="UniProtKB-ARBA"/>
</dbReference>
<dbReference type="PANTHER" id="PTHR24379">
    <property type="entry name" value="KRAB AND ZINC FINGER DOMAIN-CONTAINING"/>
    <property type="match status" value="1"/>
</dbReference>
<dbReference type="GO" id="GO:0008270">
    <property type="term" value="F:zinc ion binding"/>
    <property type="evidence" value="ECO:0007669"/>
    <property type="project" value="UniProtKB-KW"/>
</dbReference>
<feature type="domain" description="C2H2-type" evidence="6">
    <location>
        <begin position="439"/>
        <end position="462"/>
    </location>
</feature>
<feature type="domain" description="C2H2-type" evidence="6">
    <location>
        <begin position="383"/>
        <end position="410"/>
    </location>
</feature>
<feature type="domain" description="C2H2-type" evidence="6">
    <location>
        <begin position="323"/>
        <end position="351"/>
    </location>
</feature>
<keyword evidence="2" id="KW-0677">Repeat</keyword>